<evidence type="ECO:0000313" key="2">
    <source>
        <dbReference type="EMBL" id="QJC22271.1"/>
    </source>
</evidence>
<name>A0A6H2EMH7_9ACTO</name>
<dbReference type="SUPFAM" id="SSF53067">
    <property type="entry name" value="Actin-like ATPase domain"/>
    <property type="match status" value="1"/>
</dbReference>
<comment type="similarity">
    <text evidence="1">Belongs to the ROK (NagC/XylR) family.</text>
</comment>
<evidence type="ECO:0000313" key="3">
    <source>
        <dbReference type="Proteomes" id="UP000502298"/>
    </source>
</evidence>
<organism evidence="2 3">
    <name type="scientific">Arcanobacterium buesumense</name>
    <dbReference type="NCBI Taxonomy" id="2722751"/>
    <lineage>
        <taxon>Bacteria</taxon>
        <taxon>Bacillati</taxon>
        <taxon>Actinomycetota</taxon>
        <taxon>Actinomycetes</taxon>
        <taxon>Actinomycetales</taxon>
        <taxon>Actinomycetaceae</taxon>
        <taxon>Arcanobacterium</taxon>
    </lineage>
</organism>
<dbReference type="Pfam" id="PF00480">
    <property type="entry name" value="ROK"/>
    <property type="match status" value="1"/>
</dbReference>
<protein>
    <submittedName>
        <fullName evidence="2">ROK family protein</fullName>
    </submittedName>
</protein>
<reference evidence="2 3" key="1">
    <citation type="submission" date="2020-03" db="EMBL/GenBank/DDBJ databases">
        <title>Complete genome of Arcanobacterium buesumensis sp. nov. strain 2701.</title>
        <authorList>
            <person name="Borowiak M."/>
            <person name="Alssahen M."/>
            <person name="Laemmler C."/>
            <person name="Malorny B."/>
            <person name="Hassan A."/>
            <person name="Prenger-Berninghoff E."/>
            <person name="Ploetz M."/>
            <person name="Abdulmawjood A."/>
        </authorList>
    </citation>
    <scope>NUCLEOTIDE SEQUENCE [LARGE SCALE GENOMIC DNA]</scope>
    <source>
        <strain evidence="2 3">2701</strain>
    </source>
</reference>
<gene>
    <name evidence="2" type="ORF">HC352_06955</name>
</gene>
<keyword evidence="3" id="KW-1185">Reference proteome</keyword>
<proteinExistence type="inferred from homology"/>
<dbReference type="EMBL" id="CP050804">
    <property type="protein sequence ID" value="QJC22271.1"/>
    <property type="molecule type" value="Genomic_DNA"/>
</dbReference>
<dbReference type="InterPro" id="IPR043129">
    <property type="entry name" value="ATPase_NBD"/>
</dbReference>
<dbReference type="Gene3D" id="3.30.420.40">
    <property type="match status" value="2"/>
</dbReference>
<dbReference type="RefSeq" id="WP_168918201.1">
    <property type="nucleotide sequence ID" value="NZ_CP050804.1"/>
</dbReference>
<evidence type="ECO:0000256" key="1">
    <source>
        <dbReference type="ARBA" id="ARBA00006479"/>
    </source>
</evidence>
<accession>A0A6H2EMH7</accession>
<sequence length="272" mass="29257">MTAESHIQLPDLNSGHATLSLDFGGSRVKSAVLDGDGTQLGTYIVEFMDYPFTPDSLIRVVARHAATHNVAFERITIGMPGIVRRGIVIHTPHYIRSGGPGGEIDPYLSEQWDGADIQHMVENSTQCPTIVVNDAIVAAAAVISGRGSELVLTLGTGLGVAFAIEGTLTEHIEVSHAPSPIGGTFDDVAGAINYPHTNPQQWSHNIVRIIEALWPVYRWDQLYIGGGNAFKLTADVRDHLSSLGTIFLDYEAGARGGAAAWNYVPYQLRTAD</sequence>
<dbReference type="AlphaFoldDB" id="A0A6H2EMH7"/>
<dbReference type="KEGG" id="arca:HC352_06955"/>
<dbReference type="InterPro" id="IPR000600">
    <property type="entry name" value="ROK"/>
</dbReference>
<dbReference type="Proteomes" id="UP000502298">
    <property type="component" value="Chromosome"/>
</dbReference>